<dbReference type="GO" id="GO:0016787">
    <property type="term" value="F:hydrolase activity"/>
    <property type="evidence" value="ECO:0007669"/>
    <property type="project" value="InterPro"/>
</dbReference>
<dbReference type="AlphaFoldDB" id="A0A399D2C2"/>
<gene>
    <name evidence="2" type="ORF">D1164_07595</name>
</gene>
<comment type="caution">
    <text evidence="2">The sequence shown here is derived from an EMBL/GenBank/DDBJ whole genome shotgun (WGS) entry which is preliminary data.</text>
</comment>
<protein>
    <recommendedName>
        <fullName evidence="1">3-keto-alpha-glucoside-1,2-lyase/3-keto-2-hydroxy-glucal hydratase domain-containing protein</fullName>
    </recommendedName>
</protein>
<dbReference type="Proteomes" id="UP000266441">
    <property type="component" value="Unassembled WGS sequence"/>
</dbReference>
<dbReference type="Gene3D" id="2.60.120.560">
    <property type="entry name" value="Exo-inulinase, domain 1"/>
    <property type="match status" value="1"/>
</dbReference>
<dbReference type="Pfam" id="PF06439">
    <property type="entry name" value="3keto-disac_hyd"/>
    <property type="match status" value="1"/>
</dbReference>
<evidence type="ECO:0000313" key="2">
    <source>
        <dbReference type="EMBL" id="RIH66115.1"/>
    </source>
</evidence>
<evidence type="ECO:0000313" key="3">
    <source>
        <dbReference type="Proteomes" id="UP000266441"/>
    </source>
</evidence>
<reference evidence="2 3" key="1">
    <citation type="journal article" date="2015" name="Int. J. Syst. Evol. Microbiol.">
        <title>Mariniphaga sediminis sp. nov., isolated from coastal sediment.</title>
        <authorList>
            <person name="Wang F.Q."/>
            <person name="Shen Q.Y."/>
            <person name="Chen G.J."/>
            <person name="Du Z.J."/>
        </authorList>
    </citation>
    <scope>NUCLEOTIDE SEQUENCE [LARGE SCALE GENOMIC DNA]</scope>
    <source>
        <strain evidence="2 3">SY21</strain>
    </source>
</reference>
<feature type="domain" description="3-keto-alpha-glucoside-1,2-lyase/3-keto-2-hydroxy-glucal hydratase" evidence="1">
    <location>
        <begin position="89"/>
        <end position="242"/>
    </location>
</feature>
<accession>A0A399D2C2</accession>
<proteinExistence type="predicted"/>
<sequence length="692" mass="78738">MQTKNNKMKVLINFFFVVIILNLTGCKSDKLNQVLLYDNFNDLKTGLFSAPVGPHTEYHYLPEAGKKGNWEVTSFGTGRLNDWGHAWQVIENGPKKNIHQTFANYKQTQWTHPMIIAGDSLWRDYKFTTLFIPENDSLASGVAFRYRNSRQFYFFGIKKSRVYISKVNHGAGWKVLNEEILTEQPYTFAPGQELKATVTVQGNSIEAKLNDDITLNASDNTFPKGKIGLISHARAQYKSVEVLTSQDEIQYIENKKAAYKQELEQLQAANPEMKVWRTINTEGFGVGRNLRFGDLNMNGQMDVLIGQVVHHNYPIDSHSELSCLTAMTFDGEILWQTGEPDPDKYHLTNDVAFQIHDITNDGKNEVIYTMNFELIVADGETGKTLYKTKTPISKIPNDKFERILGDCLFFFDCEGNGFKGNILTKDRYNHFWVMNNKLEVIWEGQCVTGHYPYAADIDNDGKDELAMGYSLFDDDGSLIWSLDDEIPDHCDGVAIVNYGENSNDEPVIMYAASDAGYYRVDLDGNILVHHDIGHVQNPAIGNFRSDLPGLETVTINFWGNQGLIHYYDPQGEIYFDFEPNQFGSMVLPLNWTGDGEEYFVHNPNIREGGIFDGRGRKVLVFPDDNHPDMCNAVLDITGDCRDEIVVWNPNEIWVYTQSDNPKSGKLYKPVRNPLYNYSNYQATVSLPGWNDK</sequence>
<evidence type="ECO:0000259" key="1">
    <source>
        <dbReference type="Pfam" id="PF06439"/>
    </source>
</evidence>
<dbReference type="InterPro" id="IPR010496">
    <property type="entry name" value="AL/BT2_dom"/>
</dbReference>
<keyword evidence="3" id="KW-1185">Reference proteome</keyword>
<name>A0A399D2C2_9BACT</name>
<dbReference type="SUPFAM" id="SSF69318">
    <property type="entry name" value="Integrin alpha N-terminal domain"/>
    <property type="match status" value="1"/>
</dbReference>
<organism evidence="2 3">
    <name type="scientific">Mariniphaga sediminis</name>
    <dbReference type="NCBI Taxonomy" id="1628158"/>
    <lineage>
        <taxon>Bacteria</taxon>
        <taxon>Pseudomonadati</taxon>
        <taxon>Bacteroidota</taxon>
        <taxon>Bacteroidia</taxon>
        <taxon>Marinilabiliales</taxon>
        <taxon>Prolixibacteraceae</taxon>
        <taxon>Mariniphaga</taxon>
    </lineage>
</organism>
<dbReference type="EMBL" id="QWET01000004">
    <property type="protein sequence ID" value="RIH66115.1"/>
    <property type="molecule type" value="Genomic_DNA"/>
</dbReference>
<dbReference type="InterPro" id="IPR028994">
    <property type="entry name" value="Integrin_alpha_N"/>
</dbReference>